<sequence length="42" mass="4659">MQAGPYRIQSFPTTSAYKIYDGSNPGFNGREPSFSLFWAAVV</sequence>
<comment type="caution">
    <text evidence="1">The sequence shown here is derived from an EMBL/GenBank/DDBJ whole genome shotgun (WGS) entry which is preliminary data.</text>
</comment>
<reference evidence="1 2" key="1">
    <citation type="submission" date="2016-10" db="EMBL/GenBank/DDBJ databases">
        <authorList>
            <person name="Varghese N."/>
            <person name="Submissions S."/>
        </authorList>
    </citation>
    <scope>NUCLEOTIDE SEQUENCE [LARGE SCALE GENOMIC DNA]</scope>
    <source>
        <strain evidence="1 2">DSM 14526</strain>
    </source>
</reference>
<dbReference type="Proteomes" id="UP000199042">
    <property type="component" value="Unassembled WGS sequence"/>
</dbReference>
<dbReference type="AlphaFoldDB" id="A0AB37ZZK8"/>
<organism evidence="1 2">
    <name type="scientific">Trichococcus collinsii</name>
    <dbReference type="NCBI Taxonomy" id="157076"/>
    <lineage>
        <taxon>Bacteria</taxon>
        <taxon>Bacillati</taxon>
        <taxon>Bacillota</taxon>
        <taxon>Bacilli</taxon>
        <taxon>Lactobacillales</taxon>
        <taxon>Carnobacteriaceae</taxon>
        <taxon>Trichococcus</taxon>
    </lineage>
</organism>
<evidence type="ECO:0000313" key="1">
    <source>
        <dbReference type="EMBL" id="SEA32360.1"/>
    </source>
</evidence>
<dbReference type="EMBL" id="FNQH01000002">
    <property type="protein sequence ID" value="SEA32360.1"/>
    <property type="molecule type" value="Genomic_DNA"/>
</dbReference>
<gene>
    <name evidence="1" type="ORF">SAMN04488525_102595</name>
</gene>
<protein>
    <submittedName>
        <fullName evidence="1">Uncharacterized protein</fullName>
    </submittedName>
</protein>
<keyword evidence="2" id="KW-1185">Reference proteome</keyword>
<evidence type="ECO:0000313" key="2">
    <source>
        <dbReference type="Proteomes" id="UP000199042"/>
    </source>
</evidence>
<accession>A0AB37ZZK8</accession>
<proteinExistence type="predicted"/>
<name>A0AB37ZZK8_9LACT</name>